<evidence type="ECO:0000256" key="7">
    <source>
        <dbReference type="ARBA" id="ARBA00023061"/>
    </source>
</evidence>
<dbReference type="Proteomes" id="UP000193768">
    <property type="component" value="Unassembled WGS sequence"/>
</dbReference>
<organism evidence="10 17">
    <name type="scientific">Streptococcus oralis subsp. oralis</name>
    <dbReference type="NCBI Taxonomy" id="1891914"/>
    <lineage>
        <taxon>Bacteria</taxon>
        <taxon>Bacillati</taxon>
        <taxon>Bacillota</taxon>
        <taxon>Bacilli</taxon>
        <taxon>Lactobacillales</taxon>
        <taxon>Streptococcaceae</taxon>
        <taxon>Streptococcus</taxon>
    </lineage>
</organism>
<evidence type="ECO:0000313" key="11">
    <source>
        <dbReference type="EMBL" id="ORO52430.1"/>
    </source>
</evidence>
<dbReference type="RefSeq" id="WP_000375405.1">
    <property type="nucleotide sequence ID" value="NZ_CP054134.1"/>
</dbReference>
<evidence type="ECO:0000256" key="8">
    <source>
        <dbReference type="ARBA" id="ARBA00023239"/>
    </source>
</evidence>
<dbReference type="PANTHER" id="PTHR35524:SF1">
    <property type="entry name" value="ALPHA-ACETOLACTATE DECARBOXYLASE"/>
    <property type="match status" value="1"/>
</dbReference>
<evidence type="ECO:0000313" key="15">
    <source>
        <dbReference type="EMBL" id="ORO69743.1"/>
    </source>
</evidence>
<dbReference type="Gene3D" id="3.30.1330.80">
    <property type="entry name" value="Hypothetical protein, similar to alpha- acetolactate decarboxylase, domain 2"/>
    <property type="match status" value="2"/>
</dbReference>
<dbReference type="EMBL" id="CP054134">
    <property type="protein sequence ID" value="QLL98992.1"/>
    <property type="molecule type" value="Genomic_DNA"/>
</dbReference>
<reference evidence="15" key="3">
    <citation type="submission" date="2017-04" db="EMBL/GenBank/DDBJ databases">
        <authorList>
            <person name="Nielsen X.C."/>
            <person name="Rasmussen L.H."/>
            <person name="Hoejholt K."/>
            <person name="Rasmussen S."/>
            <person name="Christensen J.J."/>
        </authorList>
    </citation>
    <scope>NUCLEOTIDE SEQUENCE</scope>
    <source>
        <strain evidence="15">RH_5486_10</strain>
    </source>
</reference>
<dbReference type="OrthoDB" id="8612680at2"/>
<dbReference type="EMBL" id="NCUR01000010">
    <property type="protein sequence ID" value="ORO64130.1"/>
    <property type="molecule type" value="Genomic_DNA"/>
</dbReference>
<reference evidence="11" key="4">
    <citation type="submission" date="2017-04" db="EMBL/GenBank/DDBJ databases">
        <authorList>
            <person name="Afonso C.L."/>
            <person name="Miller P.J."/>
            <person name="Scott M.A."/>
            <person name="Spackman E."/>
            <person name="Goraichik I."/>
            <person name="Dimitrov K.M."/>
            <person name="Suarez D.L."/>
            <person name="Swayne D.E."/>
        </authorList>
    </citation>
    <scope>NUCLEOTIDE SEQUENCE</scope>
    <source>
        <strain evidence="13">OD_311844-09</strain>
        <strain evidence="14">OD_321121_09</strain>
        <strain evidence="12">RH_1735_08</strain>
        <strain evidence="11">RH_8610_08</strain>
    </source>
</reference>
<dbReference type="PANTHER" id="PTHR35524">
    <property type="entry name" value="ALPHA-ACETOLACTATE DECARBOXYLASE"/>
    <property type="match status" value="1"/>
</dbReference>
<evidence type="ECO:0000313" key="22">
    <source>
        <dbReference type="Proteomes" id="UP000193982"/>
    </source>
</evidence>
<evidence type="ECO:0000313" key="13">
    <source>
        <dbReference type="EMBL" id="ORO64130.1"/>
    </source>
</evidence>
<evidence type="ECO:0000313" key="19">
    <source>
        <dbReference type="Proteomes" id="UP000193350"/>
    </source>
</evidence>
<evidence type="ECO:0000256" key="2">
    <source>
        <dbReference type="ARBA" id="ARBA00005170"/>
    </source>
</evidence>
<dbReference type="Proteomes" id="UP000033657">
    <property type="component" value="Unassembled WGS sequence"/>
</dbReference>
<dbReference type="AlphaFoldDB" id="A0A0F2D557"/>
<evidence type="ECO:0000256" key="9">
    <source>
        <dbReference type="PIRNR" id="PIRNR001332"/>
    </source>
</evidence>
<evidence type="ECO:0000256" key="5">
    <source>
        <dbReference type="ARBA" id="ARBA00020164"/>
    </source>
</evidence>
<dbReference type="InterPro" id="IPR005128">
    <property type="entry name" value="Acetolactate_a_deCO2ase"/>
</dbReference>
<dbReference type="GO" id="GO:0047605">
    <property type="term" value="F:acetolactate decarboxylase activity"/>
    <property type="evidence" value="ECO:0007669"/>
    <property type="project" value="UniProtKB-UniRule"/>
</dbReference>
<evidence type="ECO:0000313" key="20">
    <source>
        <dbReference type="Proteomes" id="UP000193768"/>
    </source>
</evidence>
<dbReference type="Proteomes" id="UP000510865">
    <property type="component" value="Chromosome"/>
</dbReference>
<dbReference type="EMBL" id="NCUU01000047">
    <property type="protein sequence ID" value="ORO69743.1"/>
    <property type="molecule type" value="Genomic_DNA"/>
</dbReference>
<dbReference type="Pfam" id="PF03306">
    <property type="entry name" value="AAL_decarboxy"/>
    <property type="match status" value="1"/>
</dbReference>
<reference evidence="10 17" key="1">
    <citation type="submission" date="2015-02" db="EMBL/GenBank/DDBJ databases">
        <title>Evolution of amylase-binding proteins of oral streptococcal species.</title>
        <authorList>
            <person name="Haase E.M."/>
        </authorList>
    </citation>
    <scope>NUCLEOTIDE SEQUENCE [LARGE SCALE GENOMIC DNA]</scope>
    <source>
        <strain evidence="10 17">COL85/1862</strain>
    </source>
</reference>
<dbReference type="NCBIfam" id="TIGR01252">
    <property type="entry name" value="acetolac_decarb"/>
    <property type="match status" value="1"/>
</dbReference>
<dbReference type="CDD" id="cd17299">
    <property type="entry name" value="acetolactate_decarboxylase"/>
    <property type="match status" value="1"/>
</dbReference>
<accession>A0A0F2D557</accession>
<comment type="catalytic activity">
    <reaction evidence="1 9">
        <text>(2S)-2-acetolactate + H(+) = (R)-acetoin + CO2</text>
        <dbReference type="Rhea" id="RHEA:21580"/>
        <dbReference type="ChEBI" id="CHEBI:15378"/>
        <dbReference type="ChEBI" id="CHEBI:15686"/>
        <dbReference type="ChEBI" id="CHEBI:16526"/>
        <dbReference type="ChEBI" id="CHEBI:58476"/>
        <dbReference type="EC" id="4.1.1.5"/>
    </reaction>
</comment>
<evidence type="ECO:0000313" key="10">
    <source>
        <dbReference type="EMBL" id="KJQ65140.1"/>
    </source>
</evidence>
<dbReference type="EMBL" id="NCUQ01000010">
    <property type="protein sequence ID" value="ORO66422.1"/>
    <property type="molecule type" value="Genomic_DNA"/>
</dbReference>
<evidence type="ECO:0000313" key="23">
    <source>
        <dbReference type="Proteomes" id="UP000510865"/>
    </source>
</evidence>
<dbReference type="EMBL" id="NCUN01000011">
    <property type="protein sequence ID" value="ORO60890.1"/>
    <property type="molecule type" value="Genomic_DNA"/>
</dbReference>
<keyword evidence="7 9" id="KW-0005">Acetoin biosynthesis</keyword>
<dbReference type="GeneID" id="49600030"/>
<comment type="similarity">
    <text evidence="3 9">Belongs to the alpha-acetolactate decarboxylase family.</text>
</comment>
<keyword evidence="8 9" id="KW-0456">Lyase</keyword>
<dbReference type="Proteomes" id="UP000193982">
    <property type="component" value="Unassembled WGS sequence"/>
</dbReference>
<evidence type="ECO:0000313" key="18">
    <source>
        <dbReference type="Proteomes" id="UP000193111"/>
    </source>
</evidence>
<dbReference type="EMBL" id="JYGM01000001">
    <property type="protein sequence ID" value="KJQ65140.1"/>
    <property type="molecule type" value="Genomic_DNA"/>
</dbReference>
<protein>
    <recommendedName>
        <fullName evidence="5 9">Alpha-acetolactate decarboxylase</fullName>
        <ecNumber evidence="4 9">4.1.1.5</ecNumber>
    </recommendedName>
</protein>
<reference evidence="16 23" key="5">
    <citation type="submission" date="2020-05" db="EMBL/GenBank/DDBJ databases">
        <title>A novel sialic acid binding adhesin present in multiple species contributes to the pathogenesis of Infective endocarditis.</title>
        <authorList>
            <person name="Gaytan M.O."/>
            <person name="Singh A.K."/>
            <person name="Woodiga S.A."/>
            <person name="Patel S.A."/>
            <person name="Ann S.-S."/>
            <person name="Vera-Ponce de Leon A."/>
            <person name="McGrath S."/>
            <person name="Miller A."/>
            <person name="Bush J."/>
            <person name="van der Linden M."/>
            <person name="Magrini V."/>
            <person name="Wilson R.K."/>
            <person name="Kitten T."/>
            <person name="King S.J."/>
        </authorList>
    </citation>
    <scope>NUCLEOTIDE SEQUENCE [LARGE SCALE GENOMIC DNA]</scope>
    <source>
        <strain evidence="16 23">SN51445</strain>
    </source>
</reference>
<reference evidence="18 19" key="2">
    <citation type="journal article" date="2016" name="Eur. J. Clin. Microbiol. Infect. Dis.">
        <title>Whole genome sequencing as a tool for phylogenetic analysis of clinical strains of Mitis group streptococci.</title>
        <authorList>
            <person name="Rasmussen L.H."/>
            <person name="Dargis R."/>
            <person name="Hojholt K."/>
            <person name="Christensen J.J."/>
            <person name="Skovgaard O."/>
            <person name="Justesen U.S."/>
            <person name="Rosenvinge F.S."/>
            <person name="Moser C."/>
            <person name="Lukjancenko O."/>
            <person name="Rasmussen S."/>
            <person name="Nielsen X.C."/>
        </authorList>
    </citation>
    <scope>NUCLEOTIDE SEQUENCE [LARGE SCALE GENOMIC DNA]</scope>
    <source>
        <strain evidence="13 22">OD_311844-09</strain>
        <strain evidence="14 21">OD_321121_09</strain>
        <strain evidence="12 19">RH_1735_08</strain>
        <strain evidence="15 18">RH_5486_10</strain>
        <strain evidence="11 20">RH_8610_08</strain>
    </source>
</reference>
<evidence type="ECO:0000256" key="1">
    <source>
        <dbReference type="ARBA" id="ARBA00001784"/>
    </source>
</evidence>
<dbReference type="PATRIC" id="fig|28037.209.peg.265"/>
<dbReference type="UniPathway" id="UPA00626">
    <property type="reaction ID" value="UER00678"/>
</dbReference>
<name>A0A0F2D557_STROR</name>
<dbReference type="EC" id="4.1.1.5" evidence="4 9"/>
<evidence type="ECO:0000256" key="3">
    <source>
        <dbReference type="ARBA" id="ARBA00007106"/>
    </source>
</evidence>
<gene>
    <name evidence="10" type="primary">aldB</name>
    <name evidence="16" type="synonym">budA</name>
    <name evidence="15" type="ORF">B7711_07865</name>
    <name evidence="13" type="ORF">B7714_04455</name>
    <name evidence="14" type="ORF">B7715_08750</name>
    <name evidence="12" type="ORF">B7718_09590</name>
    <name evidence="11" type="ORF">B7722_01155</name>
    <name evidence="16" type="ORF">HRE59_08270</name>
    <name evidence="10" type="ORF">TZ87_00265</name>
</gene>
<dbReference type="Proteomes" id="UP000193350">
    <property type="component" value="Unassembled WGS sequence"/>
</dbReference>
<evidence type="ECO:0000313" key="21">
    <source>
        <dbReference type="Proteomes" id="UP000193961"/>
    </source>
</evidence>
<evidence type="ECO:0000313" key="16">
    <source>
        <dbReference type="EMBL" id="QLL98992.1"/>
    </source>
</evidence>
<dbReference type="PIRSF" id="PIRSF001332">
    <property type="entry name" value="Acetolac_decarb"/>
    <property type="match status" value="1"/>
</dbReference>
<dbReference type="SUPFAM" id="SSF117856">
    <property type="entry name" value="AF0104/ALDC/Ptd012-like"/>
    <property type="match status" value="1"/>
</dbReference>
<evidence type="ECO:0000313" key="17">
    <source>
        <dbReference type="Proteomes" id="UP000033657"/>
    </source>
</evidence>
<proteinExistence type="inferred from homology"/>
<evidence type="ECO:0000256" key="4">
    <source>
        <dbReference type="ARBA" id="ARBA00013204"/>
    </source>
</evidence>
<sequence>MDRKVQEPVKLFQYNTLGALMAGLYGGTMTVGELLEHGDLGLGTLDSIDGELIVLDGKAYQAKGSGQTPEIVEVAADALIPYAAVVPHQAEVIFRQRFEMTDKELEKRIESYYDGENLFRSIKIHGEFSQMHVRMIPKSTPDTKFADVATHQPEYSRENVSGTIVGFWTPEIFHGVSVAGYHLHFISDDLTFGGHVMDFVIKEGMIEVGAVDQLDQRFPVQDRQYLFAKFNVDEMKKDIDKSE</sequence>
<comment type="pathway">
    <text evidence="2 9">Polyol metabolism; (R,R)-butane-2,3-diol biosynthesis; (R,R)-butane-2,3-diol from pyruvate: step 2/3.</text>
</comment>
<dbReference type="GO" id="GO:0045151">
    <property type="term" value="P:acetoin biosynthetic process"/>
    <property type="evidence" value="ECO:0007669"/>
    <property type="project" value="UniProtKB-UniRule"/>
</dbReference>
<keyword evidence="6 9" id="KW-0210">Decarboxylase</keyword>
<evidence type="ECO:0000256" key="6">
    <source>
        <dbReference type="ARBA" id="ARBA00022793"/>
    </source>
</evidence>
<dbReference type="EMBL" id="NCUJ01000013">
    <property type="protein sequence ID" value="ORO52430.1"/>
    <property type="molecule type" value="Genomic_DNA"/>
</dbReference>
<dbReference type="Proteomes" id="UP000193961">
    <property type="component" value="Unassembled WGS sequence"/>
</dbReference>
<evidence type="ECO:0000313" key="14">
    <source>
        <dbReference type="EMBL" id="ORO66422.1"/>
    </source>
</evidence>
<evidence type="ECO:0000313" key="12">
    <source>
        <dbReference type="EMBL" id="ORO60890.1"/>
    </source>
</evidence>
<dbReference type="Proteomes" id="UP000193111">
    <property type="component" value="Unassembled WGS sequence"/>
</dbReference>